<sequence>MYRLLDPCDPTCPSIGKKAARKGLAARTCYHGRYELYPAFVLNIELYNTLLGFTRKLEKAEDKTKKIAENPKDKLVMALEDVKRTELWVLVAEYERRLSEDTRKIAEERALATENKIAVVNRDYDAMVVGKGKLLTEA</sequence>
<organism evidence="1 2">
    <name type="scientific">Abeliophyllum distichum</name>
    <dbReference type="NCBI Taxonomy" id="126358"/>
    <lineage>
        <taxon>Eukaryota</taxon>
        <taxon>Viridiplantae</taxon>
        <taxon>Streptophyta</taxon>
        <taxon>Embryophyta</taxon>
        <taxon>Tracheophyta</taxon>
        <taxon>Spermatophyta</taxon>
        <taxon>Magnoliopsida</taxon>
        <taxon>eudicotyledons</taxon>
        <taxon>Gunneridae</taxon>
        <taxon>Pentapetalae</taxon>
        <taxon>asterids</taxon>
        <taxon>lamiids</taxon>
        <taxon>Lamiales</taxon>
        <taxon>Oleaceae</taxon>
        <taxon>Forsythieae</taxon>
        <taxon>Abeliophyllum</taxon>
    </lineage>
</organism>
<protein>
    <submittedName>
        <fullName evidence="1">Uncharacterized protein</fullName>
    </submittedName>
</protein>
<keyword evidence="2" id="KW-1185">Reference proteome</keyword>
<name>A0ABD1SY51_9LAMI</name>
<dbReference type="AlphaFoldDB" id="A0ABD1SY51"/>
<dbReference type="EMBL" id="JBFOLK010000006">
    <property type="protein sequence ID" value="KAL2505396.1"/>
    <property type="molecule type" value="Genomic_DNA"/>
</dbReference>
<accession>A0ABD1SY51</accession>
<comment type="caution">
    <text evidence="1">The sequence shown here is derived from an EMBL/GenBank/DDBJ whole genome shotgun (WGS) entry which is preliminary data.</text>
</comment>
<dbReference type="Proteomes" id="UP001604336">
    <property type="component" value="Unassembled WGS sequence"/>
</dbReference>
<evidence type="ECO:0000313" key="2">
    <source>
        <dbReference type="Proteomes" id="UP001604336"/>
    </source>
</evidence>
<proteinExistence type="predicted"/>
<reference evidence="2" key="1">
    <citation type="submission" date="2024-07" db="EMBL/GenBank/DDBJ databases">
        <title>Two chromosome-level genome assemblies of Korean endemic species Abeliophyllum distichum and Forsythia ovata (Oleaceae).</title>
        <authorList>
            <person name="Jang H."/>
        </authorList>
    </citation>
    <scope>NUCLEOTIDE SEQUENCE [LARGE SCALE GENOMIC DNA]</scope>
</reference>
<gene>
    <name evidence="1" type="ORF">Adt_21017</name>
</gene>
<evidence type="ECO:0000313" key="1">
    <source>
        <dbReference type="EMBL" id="KAL2505396.1"/>
    </source>
</evidence>